<comment type="caution">
    <text evidence="3">The sequence shown here is derived from an EMBL/GenBank/DDBJ whole genome shotgun (WGS) entry which is preliminary data.</text>
</comment>
<name>A0A6A4FEP3_9STRA</name>
<evidence type="ECO:0000313" key="4">
    <source>
        <dbReference type="Proteomes" id="UP000434957"/>
    </source>
</evidence>
<feature type="region of interest" description="Disordered" evidence="2">
    <location>
        <begin position="1"/>
        <end position="61"/>
    </location>
</feature>
<dbReference type="AlphaFoldDB" id="A0A6A4FEP3"/>
<feature type="coiled-coil region" evidence="1">
    <location>
        <begin position="63"/>
        <end position="104"/>
    </location>
</feature>
<protein>
    <submittedName>
        <fullName evidence="3">Uncharacterized protein</fullName>
    </submittedName>
</protein>
<feature type="coiled-coil region" evidence="1">
    <location>
        <begin position="129"/>
        <end position="209"/>
    </location>
</feature>
<gene>
    <name evidence="3" type="ORF">PR003_g14225</name>
</gene>
<keyword evidence="1" id="KW-0175">Coiled coil</keyword>
<feature type="compositionally biased region" description="Basic and acidic residues" evidence="2">
    <location>
        <begin position="9"/>
        <end position="20"/>
    </location>
</feature>
<evidence type="ECO:0000313" key="3">
    <source>
        <dbReference type="EMBL" id="KAE9333031.1"/>
    </source>
</evidence>
<evidence type="ECO:0000256" key="1">
    <source>
        <dbReference type="SAM" id="Coils"/>
    </source>
</evidence>
<keyword evidence="4" id="KW-1185">Reference proteome</keyword>
<sequence length="326" mass="37647">MKRRTAFKTNDDDRARRGDVVSKNAKKLTKKSPASSILGLKKDKVDATSEGRSRWNSEEGDECQRLRQQLERVLVDHQRQEEEIVALRALAKSLKQEVEAIQERQQLQRSTCSDKTVAKGWQRGGSHEFFKLDVQVEKLEEENAELRRQLEDSQEELQRARAYIADKLPVYKLAAVKANAEIRCVKSQLQQEREHSDRLQKQLVKCKARQDDVLVRALPERGNNQDEHDDDDDFQESAAVRREREAFFRQCMYQQDNCGPENKYASATPSEIDVFETRKAELADFESTAILNSEVKTDKLIHEDLLGLNFYGNDMKSSPTKTSKSW</sequence>
<feature type="compositionally biased region" description="Basic and acidic residues" evidence="2">
    <location>
        <begin position="40"/>
        <end position="61"/>
    </location>
</feature>
<dbReference type="EMBL" id="QXFT01000933">
    <property type="protein sequence ID" value="KAE9333031.1"/>
    <property type="molecule type" value="Genomic_DNA"/>
</dbReference>
<dbReference type="Proteomes" id="UP000434957">
    <property type="component" value="Unassembled WGS sequence"/>
</dbReference>
<organism evidence="3 4">
    <name type="scientific">Phytophthora rubi</name>
    <dbReference type="NCBI Taxonomy" id="129364"/>
    <lineage>
        <taxon>Eukaryota</taxon>
        <taxon>Sar</taxon>
        <taxon>Stramenopiles</taxon>
        <taxon>Oomycota</taxon>
        <taxon>Peronosporomycetes</taxon>
        <taxon>Peronosporales</taxon>
        <taxon>Peronosporaceae</taxon>
        <taxon>Phytophthora</taxon>
    </lineage>
</organism>
<evidence type="ECO:0000256" key="2">
    <source>
        <dbReference type="SAM" id="MobiDB-lite"/>
    </source>
</evidence>
<proteinExistence type="predicted"/>
<accession>A0A6A4FEP3</accession>
<reference evidence="3 4" key="1">
    <citation type="submission" date="2018-08" db="EMBL/GenBank/DDBJ databases">
        <title>Genomic investigation of the strawberry pathogen Phytophthora fragariae indicates pathogenicity is determined by transcriptional variation in three key races.</title>
        <authorList>
            <person name="Adams T.M."/>
            <person name="Armitage A.D."/>
            <person name="Sobczyk M.K."/>
            <person name="Bates H.J."/>
            <person name="Dunwell J.M."/>
            <person name="Nellist C.F."/>
            <person name="Harrison R.J."/>
        </authorList>
    </citation>
    <scope>NUCLEOTIDE SEQUENCE [LARGE SCALE GENOMIC DNA]</scope>
    <source>
        <strain evidence="3 4">SCRP333</strain>
    </source>
</reference>